<keyword evidence="2" id="KW-1185">Reference proteome</keyword>
<evidence type="ECO:0000313" key="2">
    <source>
        <dbReference type="Proteomes" id="UP000821853"/>
    </source>
</evidence>
<dbReference type="AlphaFoldDB" id="A0A9J6GTE6"/>
<dbReference type="VEuPathDB" id="VectorBase:HLOH_040244"/>
<sequence length="107" mass="11238">MLTSEQTTLSQIPFPALPAFFSAYHNGLDCIAKALAPCDSVGGKDFIVGIIETAFGSALDLLCGSHTKGSAECKALPTLPAPGPNDRRITNIVELLTEVAASIHRKN</sequence>
<dbReference type="EMBL" id="JABSTR010000008">
    <property type="protein sequence ID" value="KAH9377631.1"/>
    <property type="molecule type" value="Genomic_DNA"/>
</dbReference>
<protein>
    <submittedName>
        <fullName evidence="1">Uncharacterized protein</fullName>
    </submittedName>
</protein>
<comment type="caution">
    <text evidence="1">The sequence shown here is derived from an EMBL/GenBank/DDBJ whole genome shotgun (WGS) entry which is preliminary data.</text>
</comment>
<accession>A0A9J6GTE6</accession>
<dbReference type="Proteomes" id="UP000821853">
    <property type="component" value="Unassembled WGS sequence"/>
</dbReference>
<reference evidence="1 2" key="1">
    <citation type="journal article" date="2020" name="Cell">
        <title>Large-Scale Comparative Analyses of Tick Genomes Elucidate Their Genetic Diversity and Vector Capacities.</title>
        <authorList>
            <consortium name="Tick Genome and Microbiome Consortium (TIGMIC)"/>
            <person name="Jia N."/>
            <person name="Wang J."/>
            <person name="Shi W."/>
            <person name="Du L."/>
            <person name="Sun Y."/>
            <person name="Zhan W."/>
            <person name="Jiang J.F."/>
            <person name="Wang Q."/>
            <person name="Zhang B."/>
            <person name="Ji P."/>
            <person name="Bell-Sakyi L."/>
            <person name="Cui X.M."/>
            <person name="Yuan T.T."/>
            <person name="Jiang B.G."/>
            <person name="Yang W.F."/>
            <person name="Lam T.T."/>
            <person name="Chang Q.C."/>
            <person name="Ding S.J."/>
            <person name="Wang X.J."/>
            <person name="Zhu J.G."/>
            <person name="Ruan X.D."/>
            <person name="Zhao L."/>
            <person name="Wei J.T."/>
            <person name="Ye R.Z."/>
            <person name="Que T.C."/>
            <person name="Du C.H."/>
            <person name="Zhou Y.H."/>
            <person name="Cheng J.X."/>
            <person name="Dai P.F."/>
            <person name="Guo W.B."/>
            <person name="Han X.H."/>
            <person name="Huang E.J."/>
            <person name="Li L.F."/>
            <person name="Wei W."/>
            <person name="Gao Y.C."/>
            <person name="Liu J.Z."/>
            <person name="Shao H.Z."/>
            <person name="Wang X."/>
            <person name="Wang C.C."/>
            <person name="Yang T.C."/>
            <person name="Huo Q.B."/>
            <person name="Li W."/>
            <person name="Chen H.Y."/>
            <person name="Chen S.E."/>
            <person name="Zhou L.G."/>
            <person name="Ni X.B."/>
            <person name="Tian J.H."/>
            <person name="Sheng Y."/>
            <person name="Liu T."/>
            <person name="Pan Y.S."/>
            <person name="Xia L.Y."/>
            <person name="Li J."/>
            <person name="Zhao F."/>
            <person name="Cao W.C."/>
        </authorList>
    </citation>
    <scope>NUCLEOTIDE SEQUENCE [LARGE SCALE GENOMIC DNA]</scope>
    <source>
        <strain evidence="1">HaeL-2018</strain>
    </source>
</reference>
<organism evidence="1 2">
    <name type="scientific">Haemaphysalis longicornis</name>
    <name type="common">Bush tick</name>
    <dbReference type="NCBI Taxonomy" id="44386"/>
    <lineage>
        <taxon>Eukaryota</taxon>
        <taxon>Metazoa</taxon>
        <taxon>Ecdysozoa</taxon>
        <taxon>Arthropoda</taxon>
        <taxon>Chelicerata</taxon>
        <taxon>Arachnida</taxon>
        <taxon>Acari</taxon>
        <taxon>Parasitiformes</taxon>
        <taxon>Ixodida</taxon>
        <taxon>Ixodoidea</taxon>
        <taxon>Ixodidae</taxon>
        <taxon>Haemaphysalinae</taxon>
        <taxon>Haemaphysalis</taxon>
    </lineage>
</organism>
<name>A0A9J6GTE6_HAELO</name>
<proteinExistence type="predicted"/>
<dbReference type="OrthoDB" id="6482048at2759"/>
<gene>
    <name evidence="1" type="ORF">HPB48_019250</name>
</gene>
<evidence type="ECO:0000313" key="1">
    <source>
        <dbReference type="EMBL" id="KAH9377631.1"/>
    </source>
</evidence>